<protein>
    <submittedName>
        <fullName evidence="1">Uncharacterized protein</fullName>
    </submittedName>
</protein>
<dbReference type="InParanoid" id="A0A0N1I5F4"/>
<evidence type="ECO:0000313" key="2">
    <source>
        <dbReference type="Proteomes" id="UP000053240"/>
    </source>
</evidence>
<dbReference type="EMBL" id="KQ461053">
    <property type="protein sequence ID" value="KPJ09930.1"/>
    <property type="molecule type" value="Genomic_DNA"/>
</dbReference>
<sequence>MDRCRCEEYTSAVDNLKYYTLGTLRPDIIENHDRSGFGVKWVKQGVSRDDLKFLKPKAFKIRKQVAEDPKTIERRKIEQMWCPYLKIIRRQ</sequence>
<reference evidence="1 2" key="1">
    <citation type="journal article" date="2015" name="Nat. Commun.">
        <title>Outbred genome sequencing and CRISPR/Cas9 gene editing in butterflies.</title>
        <authorList>
            <person name="Li X."/>
            <person name="Fan D."/>
            <person name="Zhang W."/>
            <person name="Liu G."/>
            <person name="Zhang L."/>
            <person name="Zhao L."/>
            <person name="Fang X."/>
            <person name="Chen L."/>
            <person name="Dong Y."/>
            <person name="Chen Y."/>
            <person name="Ding Y."/>
            <person name="Zhao R."/>
            <person name="Feng M."/>
            <person name="Zhu Y."/>
            <person name="Feng Y."/>
            <person name="Jiang X."/>
            <person name="Zhu D."/>
            <person name="Xiang H."/>
            <person name="Feng X."/>
            <person name="Li S."/>
            <person name="Wang J."/>
            <person name="Zhang G."/>
            <person name="Kronforst M.R."/>
            <person name="Wang W."/>
        </authorList>
    </citation>
    <scope>NUCLEOTIDE SEQUENCE [LARGE SCALE GENOMIC DNA]</scope>
    <source>
        <strain evidence="1">Ya'a_city_454_Pm</strain>
        <tissue evidence="1">Whole body</tissue>
    </source>
</reference>
<organism evidence="1 2">
    <name type="scientific">Papilio machaon</name>
    <name type="common">Old World swallowtail butterfly</name>
    <dbReference type="NCBI Taxonomy" id="76193"/>
    <lineage>
        <taxon>Eukaryota</taxon>
        <taxon>Metazoa</taxon>
        <taxon>Ecdysozoa</taxon>
        <taxon>Arthropoda</taxon>
        <taxon>Hexapoda</taxon>
        <taxon>Insecta</taxon>
        <taxon>Pterygota</taxon>
        <taxon>Neoptera</taxon>
        <taxon>Endopterygota</taxon>
        <taxon>Lepidoptera</taxon>
        <taxon>Glossata</taxon>
        <taxon>Ditrysia</taxon>
        <taxon>Papilionoidea</taxon>
        <taxon>Papilionidae</taxon>
        <taxon>Papilioninae</taxon>
        <taxon>Papilio</taxon>
    </lineage>
</organism>
<gene>
    <name evidence="1" type="ORF">RR48_02908</name>
</gene>
<proteinExistence type="predicted"/>
<name>A0A0N1I5F4_PAPMA</name>
<accession>A0A0N1I5F4</accession>
<keyword evidence="2" id="KW-1185">Reference proteome</keyword>
<evidence type="ECO:0000313" key="1">
    <source>
        <dbReference type="EMBL" id="KPJ09930.1"/>
    </source>
</evidence>
<dbReference type="AlphaFoldDB" id="A0A0N1I5F4"/>
<dbReference type="Proteomes" id="UP000053240">
    <property type="component" value="Unassembled WGS sequence"/>
</dbReference>